<proteinExistence type="predicted"/>
<reference evidence="2 3" key="2">
    <citation type="journal article" date="2018" name="Annu Rev Anim Biosci">
        <title>Bat Biology, Genomes, and the Bat1K Project: To Generate Chromosome-Level Genomes for All Living Bat Species.</title>
        <authorList>
            <person name="Teeling E.C."/>
            <person name="Vernes S.C."/>
            <person name="Davalos L.M."/>
            <person name="Ray D.A."/>
            <person name="Gilbert M.T.P."/>
            <person name="Myers E."/>
        </authorList>
    </citation>
    <scope>NUCLEOTIDE SEQUENCE</scope>
</reference>
<name>A0A671E936_RHIFE</name>
<reference evidence="2" key="4">
    <citation type="submission" date="2025-08" db="UniProtKB">
        <authorList>
            <consortium name="Ensembl"/>
        </authorList>
    </citation>
    <scope>IDENTIFICATION</scope>
</reference>
<feature type="domain" description="eIF3h C-terminal" evidence="1">
    <location>
        <begin position="69"/>
        <end position="192"/>
    </location>
</feature>
<dbReference type="Pfam" id="PF19445">
    <property type="entry name" value="eIF3h_C"/>
    <property type="match status" value="2"/>
</dbReference>
<dbReference type="GeneTree" id="ENSGT00730000111042"/>
<dbReference type="Ensembl" id="ENSRFET00010010769.1">
    <property type="protein sequence ID" value="ENSRFEP00010009844.1"/>
    <property type="gene ID" value="ENSRFEG00010006689.1"/>
</dbReference>
<accession>A0A671E936</accession>
<dbReference type="Gene3D" id="3.40.140.10">
    <property type="entry name" value="Cytidine Deaminase, domain 2"/>
    <property type="match status" value="1"/>
</dbReference>
<dbReference type="Proteomes" id="UP000472240">
    <property type="component" value="Chromosome 23"/>
</dbReference>
<sequence length="243" mass="28131">MEMMRRLHHVKMDHLCVGWYKSTYYSSFITKALLDSQFSYQDTLFPHIPQYSPIKKKKSAVLIYNPIKTAQGSLSLTAYRLTPKLMEVCKKKYFSPEALKKGNITFEHKFEEGLIVIKNSHVISVLMWALKKSAVADKRELLSLASSTHLGKNLQLQIDRVDEMSQDVVQYNTNMRSTLKQQPQKHQYQQHRGSVFKPPQPPARIDSLHIAGQINTYYQNIKVFHAPNLGKLFMAQALQEYNN</sequence>
<feature type="domain" description="eIF3h C-terminal" evidence="1">
    <location>
        <begin position="195"/>
        <end position="241"/>
    </location>
</feature>
<evidence type="ECO:0000313" key="2">
    <source>
        <dbReference type="Ensembl" id="ENSRFEP00010009844.1"/>
    </source>
</evidence>
<keyword evidence="3" id="KW-1185">Reference proteome</keyword>
<organism evidence="2 3">
    <name type="scientific">Rhinolophus ferrumequinum</name>
    <name type="common">Greater horseshoe bat</name>
    <dbReference type="NCBI Taxonomy" id="59479"/>
    <lineage>
        <taxon>Eukaryota</taxon>
        <taxon>Metazoa</taxon>
        <taxon>Chordata</taxon>
        <taxon>Craniata</taxon>
        <taxon>Vertebrata</taxon>
        <taxon>Euteleostomi</taxon>
        <taxon>Mammalia</taxon>
        <taxon>Eutheria</taxon>
        <taxon>Laurasiatheria</taxon>
        <taxon>Chiroptera</taxon>
        <taxon>Yinpterochiroptera</taxon>
        <taxon>Rhinolophoidea</taxon>
        <taxon>Rhinolophidae</taxon>
        <taxon>Rhinolophinae</taxon>
        <taxon>Rhinolophus</taxon>
    </lineage>
</organism>
<dbReference type="InterPro" id="IPR050242">
    <property type="entry name" value="JAMM_MPN+_peptidase_M67A"/>
</dbReference>
<reference evidence="2 3" key="1">
    <citation type="journal article" date="2015" name="Annu Rev Anim Biosci">
        <title>The Genome 10K Project: a way forward.</title>
        <authorList>
            <person name="Koepfli K.P."/>
            <person name="Paten B."/>
            <person name="O'Brien S.J."/>
            <person name="Koepfli K.P."/>
            <person name="Paten B."/>
            <person name="Antunes A."/>
            <person name="Belov K."/>
            <person name="Bustamante C."/>
            <person name="Castoe T.A."/>
            <person name="Clawson H."/>
            <person name="Crawford A.J."/>
            <person name="Diekhans M."/>
            <person name="Distel D."/>
            <person name="Durbin R."/>
            <person name="Earl D."/>
            <person name="Fujita M.K."/>
            <person name="Gamble T."/>
            <person name="Georges A."/>
            <person name="Gemmell N."/>
            <person name="Gilbert M.T."/>
            <person name="Graves J.M."/>
            <person name="Green R.E."/>
            <person name="Hickey G."/>
            <person name="Jarvis E.D."/>
            <person name="Johnson W."/>
            <person name="Komissarov A."/>
            <person name="Korf I."/>
            <person name="Kuhn R."/>
            <person name="Larkin D.M."/>
            <person name="Lewin H."/>
            <person name="Lopez J.V."/>
            <person name="Ma J."/>
            <person name="Marques-Bonet T."/>
            <person name="Miller W."/>
            <person name="Murphy R."/>
            <person name="Pevzner P."/>
            <person name="Shapiro B."/>
            <person name="Steiner C."/>
            <person name="Tamazian G."/>
            <person name="Venkatesh B."/>
            <person name="Wang J."/>
            <person name="Wayne R."/>
            <person name="Wiley E."/>
            <person name="Yang H."/>
            <person name="Zhang G."/>
            <person name="Haussler D."/>
            <person name="Ryder O."/>
            <person name="O'Brien S.J."/>
        </authorList>
    </citation>
    <scope>NUCLEOTIDE SEQUENCE</scope>
</reference>
<dbReference type="AlphaFoldDB" id="A0A671E936"/>
<protein>
    <recommendedName>
        <fullName evidence="1">eIF3h C-terminal domain-containing protein</fullName>
    </recommendedName>
</protein>
<dbReference type="InterPro" id="IPR045810">
    <property type="entry name" value="eIF3h_C"/>
</dbReference>
<reference evidence="3" key="3">
    <citation type="submission" date="2018-12" db="EMBL/GenBank/DDBJ databases">
        <title>G10K-VGP greater horseshoe bat female genome, primary haplotype.</title>
        <authorList>
            <person name="Teeling E."/>
            <person name="Myers G."/>
            <person name="Vernes S."/>
            <person name="Pippel M."/>
            <person name="Winkler S."/>
            <person name="Fedrigo O."/>
            <person name="Rhie A."/>
            <person name="Koren S."/>
            <person name="Phillippy A."/>
            <person name="Lewin H."/>
            <person name="Damas J."/>
            <person name="Howe K."/>
            <person name="Mountcastle J."/>
            <person name="Jarvis E.D."/>
        </authorList>
    </citation>
    <scope>NUCLEOTIDE SEQUENCE [LARGE SCALE GENOMIC DNA]</scope>
</reference>
<reference evidence="2" key="5">
    <citation type="submission" date="2025-09" db="UniProtKB">
        <authorList>
            <consortium name="Ensembl"/>
        </authorList>
    </citation>
    <scope>IDENTIFICATION</scope>
</reference>
<dbReference type="InParanoid" id="A0A671E936"/>
<evidence type="ECO:0000259" key="1">
    <source>
        <dbReference type="Pfam" id="PF19445"/>
    </source>
</evidence>
<evidence type="ECO:0000313" key="3">
    <source>
        <dbReference type="Proteomes" id="UP000472240"/>
    </source>
</evidence>
<dbReference type="PANTHER" id="PTHR10410">
    <property type="entry name" value="EUKARYOTIC TRANSLATION INITIATION FACTOR 3 -RELATED"/>
    <property type="match status" value="1"/>
</dbReference>